<sequence length="214" mass="24211">MAKLKAHIRYRLEDKTIVAGVTTILGLLNKPALIPWANKLGLQGVAVGSYVDDKADIGTLAHSMVTDHLTGKKTDFSDFDPKQISQAENSFLSYLEWEKEHPIKALFVEKPLVHELLKFGGTGDIYGELNGKLEIIDLKTGNGIYKEAVFQVSALKKLLEYHGFPVEKCRILNIPRSEDESFMEKICNERELEIGWKIFVNLLNIYYAEKELTI</sequence>
<proteinExistence type="predicted"/>
<reference evidence="1" key="1">
    <citation type="submission" date="2020-03" db="EMBL/GenBank/DDBJ databases">
        <title>The deep terrestrial virosphere.</title>
        <authorList>
            <person name="Holmfeldt K."/>
            <person name="Nilsson E."/>
            <person name="Simone D."/>
            <person name="Lopez-Fernandez M."/>
            <person name="Wu X."/>
            <person name="de Brujin I."/>
            <person name="Lundin D."/>
            <person name="Andersson A."/>
            <person name="Bertilsson S."/>
            <person name="Dopson M."/>
        </authorList>
    </citation>
    <scope>NUCLEOTIDE SEQUENCE</scope>
    <source>
        <strain evidence="1">TM448A01654</strain>
        <strain evidence="2">TM448B01645</strain>
    </source>
</reference>
<gene>
    <name evidence="1" type="ORF">TM448A01654_0015</name>
    <name evidence="2" type="ORF">TM448B01645_0013</name>
</gene>
<dbReference type="EMBL" id="MT144802">
    <property type="protein sequence ID" value="QJH99678.1"/>
    <property type="molecule type" value="Genomic_DNA"/>
</dbReference>
<dbReference type="EMBL" id="MT144183">
    <property type="protein sequence ID" value="QJA50255.1"/>
    <property type="molecule type" value="Genomic_DNA"/>
</dbReference>
<dbReference type="AlphaFoldDB" id="A0A6H1ZSK0"/>
<evidence type="ECO:0008006" key="3">
    <source>
        <dbReference type="Google" id="ProtNLM"/>
    </source>
</evidence>
<accession>A0A6H1ZSK0</accession>
<protein>
    <recommendedName>
        <fullName evidence="3">PD-(D/E)XK nuclease superfamily protein</fullName>
    </recommendedName>
</protein>
<name>A0A6H1ZSK0_9ZZZZ</name>
<evidence type="ECO:0000313" key="2">
    <source>
        <dbReference type="EMBL" id="QJH99678.1"/>
    </source>
</evidence>
<evidence type="ECO:0000313" key="1">
    <source>
        <dbReference type="EMBL" id="QJA50255.1"/>
    </source>
</evidence>
<organism evidence="1">
    <name type="scientific">viral metagenome</name>
    <dbReference type="NCBI Taxonomy" id="1070528"/>
    <lineage>
        <taxon>unclassified sequences</taxon>
        <taxon>metagenomes</taxon>
        <taxon>organismal metagenomes</taxon>
    </lineage>
</organism>